<reference evidence="3" key="1">
    <citation type="submission" date="2021-03" db="EMBL/GenBank/DDBJ databases">
        <title>Actinotalea soli sp. nov., isolated from soil.</title>
        <authorList>
            <person name="Ping W."/>
            <person name="Zhang J."/>
        </authorList>
    </citation>
    <scope>NUCLEOTIDE SEQUENCE</scope>
    <source>
        <strain evidence="3">BY-33</strain>
    </source>
</reference>
<dbReference type="Pfam" id="PF13196">
    <property type="entry name" value="DUF4012"/>
    <property type="match status" value="1"/>
</dbReference>
<keyword evidence="4" id="KW-1185">Reference proteome</keyword>
<feature type="compositionally biased region" description="Pro residues" evidence="1">
    <location>
        <begin position="1"/>
        <end position="10"/>
    </location>
</feature>
<dbReference type="Proteomes" id="UP000664209">
    <property type="component" value="Unassembled WGS sequence"/>
</dbReference>
<keyword evidence="2" id="KW-0472">Membrane</keyword>
<evidence type="ECO:0000313" key="3">
    <source>
        <dbReference type="EMBL" id="MBO1752194.1"/>
    </source>
</evidence>
<comment type="caution">
    <text evidence="3">The sequence shown here is derived from an EMBL/GenBank/DDBJ whole genome shotgun (WGS) entry which is preliminary data.</text>
</comment>
<gene>
    <name evidence="3" type="ORF">J4G33_10310</name>
</gene>
<accession>A0A939LU61</accession>
<evidence type="ECO:0000256" key="1">
    <source>
        <dbReference type="SAM" id="MobiDB-lite"/>
    </source>
</evidence>
<feature type="transmembrane region" description="Helical" evidence="2">
    <location>
        <begin position="29"/>
        <end position="49"/>
    </location>
</feature>
<keyword evidence="2" id="KW-0812">Transmembrane</keyword>
<dbReference type="AlphaFoldDB" id="A0A939LU61"/>
<feature type="region of interest" description="Disordered" evidence="1">
    <location>
        <begin position="1"/>
        <end position="20"/>
    </location>
</feature>
<evidence type="ECO:0000256" key="2">
    <source>
        <dbReference type="SAM" id="Phobius"/>
    </source>
</evidence>
<sequence>MSADPAPTPPETVAATRAEARRGGRRRRWPWVVLSVLVVLALAAGWLVWRGLQVVEALEGALPEVTAAQAELARGEVEAAAARVPEVRERSAVASAATADPVWVVASALPWVGTQLDAVTDVVAAFDRVAEGVLPELVEVGTAVSPGELEVVDGRIDLAPIVAAAPRLASAAAAADEARDLVDGIDTDQLVDPLADRVREVQGPVAEAADLLAVADELAQVVPPMLGTDGPRRYLVLALNPAELRTAGGIAGAGIVLEAEDGALALVEQIAGRDLPNLTEPVLPVTAEEEDVHGGRLGLTLQNLTMTPDFPRTAELAVELWASATGEQVDAVVAVDPVALSYLLGATGSVTEPTGEVLTADTVVEQLLFQAYLRHTDPAAADDFFAGAAAAVFSSLASADSDPAALVSALEQAVDERRLSLWSTRAQEQELLGGTTLGGGFLSGAADAAAGVFLDDATGSKLGYFLEADLEVLGTTCGTGDQAASLLLGLELRSTAPTDPAVIAALPPDVVGAGLTGVEPGTMRTNVTVYAPVGGSVGSVTRGGAVVGGDPGTSAGRELLMVTSTLAPGEAESFEIEVRLAPGETEAPVWATPSLTLTGLPATPTCP</sequence>
<dbReference type="EMBL" id="JAGEMK010000004">
    <property type="protein sequence ID" value="MBO1752194.1"/>
    <property type="molecule type" value="Genomic_DNA"/>
</dbReference>
<keyword evidence="2" id="KW-1133">Transmembrane helix</keyword>
<dbReference type="InterPro" id="IPR025101">
    <property type="entry name" value="DUF4012"/>
</dbReference>
<evidence type="ECO:0000313" key="4">
    <source>
        <dbReference type="Proteomes" id="UP000664209"/>
    </source>
</evidence>
<organism evidence="3 4">
    <name type="scientific">Actinotalea soli</name>
    <dbReference type="NCBI Taxonomy" id="2819234"/>
    <lineage>
        <taxon>Bacteria</taxon>
        <taxon>Bacillati</taxon>
        <taxon>Actinomycetota</taxon>
        <taxon>Actinomycetes</taxon>
        <taxon>Micrococcales</taxon>
        <taxon>Cellulomonadaceae</taxon>
        <taxon>Actinotalea</taxon>
    </lineage>
</organism>
<dbReference type="RefSeq" id="WP_208055875.1">
    <property type="nucleotide sequence ID" value="NZ_JAGEMK010000004.1"/>
</dbReference>
<proteinExistence type="predicted"/>
<protein>
    <submittedName>
        <fullName evidence="3">DUF4012 domain-containing protein</fullName>
    </submittedName>
</protein>
<name>A0A939LU61_9CELL</name>